<comment type="caution">
    <text evidence="2">The sequence shown here is derived from an EMBL/GenBank/DDBJ whole genome shotgun (WGS) entry which is preliminary data.</text>
</comment>
<feature type="chain" id="PRO_5038467613" evidence="1">
    <location>
        <begin position="29"/>
        <end position="437"/>
    </location>
</feature>
<gene>
    <name evidence="2" type="ORF">FYJ59_04495</name>
</gene>
<evidence type="ECO:0000256" key="1">
    <source>
        <dbReference type="SAM" id="SignalP"/>
    </source>
</evidence>
<organism evidence="2 3">
    <name type="scientific">Waltera intestinalis</name>
    <dbReference type="NCBI Taxonomy" id="2606635"/>
    <lineage>
        <taxon>Bacteria</taxon>
        <taxon>Bacillati</taxon>
        <taxon>Bacillota</taxon>
        <taxon>Clostridia</taxon>
        <taxon>Lachnospirales</taxon>
        <taxon>Lachnospiraceae</taxon>
        <taxon>Waltera</taxon>
    </lineage>
</organism>
<dbReference type="PANTHER" id="PTHR43649">
    <property type="entry name" value="ARABINOSE-BINDING PROTEIN-RELATED"/>
    <property type="match status" value="1"/>
</dbReference>
<evidence type="ECO:0000313" key="2">
    <source>
        <dbReference type="EMBL" id="MST57508.1"/>
    </source>
</evidence>
<dbReference type="Gene3D" id="3.40.190.10">
    <property type="entry name" value="Periplasmic binding protein-like II"/>
    <property type="match status" value="1"/>
</dbReference>
<dbReference type="RefSeq" id="WP_154495524.1">
    <property type="nucleotide sequence ID" value="NZ_VUMU01000003.1"/>
</dbReference>
<name>A0A6L5YHY7_9FIRM</name>
<dbReference type="SUPFAM" id="SSF53850">
    <property type="entry name" value="Periplasmic binding protein-like II"/>
    <property type="match status" value="1"/>
</dbReference>
<feature type="signal peptide" evidence="1">
    <location>
        <begin position="1"/>
        <end position="28"/>
    </location>
</feature>
<dbReference type="AlphaFoldDB" id="A0A6L5YHY7"/>
<evidence type="ECO:0000313" key="3">
    <source>
        <dbReference type="Proteomes" id="UP000476055"/>
    </source>
</evidence>
<dbReference type="PANTHER" id="PTHR43649:SF32">
    <property type="entry name" value="SUGAR BINDING SECRETED PROTEIN"/>
    <property type="match status" value="1"/>
</dbReference>
<reference evidence="2 3" key="1">
    <citation type="submission" date="2019-08" db="EMBL/GenBank/DDBJ databases">
        <title>In-depth cultivation of the pig gut microbiome towards novel bacterial diversity and tailored functional studies.</title>
        <authorList>
            <person name="Wylensek D."/>
            <person name="Hitch T.C.A."/>
            <person name="Clavel T."/>
        </authorList>
    </citation>
    <scope>NUCLEOTIDE SEQUENCE [LARGE SCALE GENOMIC DNA]</scope>
    <source>
        <strain evidence="2 3">WCA3-601-WT-6H</strain>
    </source>
</reference>
<keyword evidence="1" id="KW-0732">Signal</keyword>
<dbReference type="Pfam" id="PF13416">
    <property type="entry name" value="SBP_bac_8"/>
    <property type="match status" value="1"/>
</dbReference>
<proteinExistence type="predicted"/>
<keyword evidence="3" id="KW-1185">Reference proteome</keyword>
<dbReference type="EMBL" id="VUMU01000003">
    <property type="protein sequence ID" value="MST57508.1"/>
    <property type="molecule type" value="Genomic_DNA"/>
</dbReference>
<dbReference type="PROSITE" id="PS51257">
    <property type="entry name" value="PROKAR_LIPOPROTEIN"/>
    <property type="match status" value="1"/>
</dbReference>
<protein>
    <submittedName>
        <fullName evidence="2">Extracellular solute-binding protein</fullName>
    </submittedName>
</protein>
<dbReference type="InterPro" id="IPR006059">
    <property type="entry name" value="SBP"/>
</dbReference>
<dbReference type="Proteomes" id="UP000476055">
    <property type="component" value="Unassembled WGS sequence"/>
</dbReference>
<sequence>MKNSRNRFSRKIAAVFLAGLLLTGTGCGRQTVTGPENYQENEIIIWTWDETFNVKAAKMAAEIYEEEHPEVSIQVITKEREEIQTDVKNLLSAELYDNLPDIIMLEDYDVQEMLAQFDDEFVDLTDRLNYDKFVDYKRKLCSRGGRMYGIPFDSGTAALFYRIDLLEQAGYTEADMQDLTWERYVEIGEDVYRKTGIPMLTLDPTDFPLVRVIMQSCGSWYVREDGVTVDIADNEALYQAMEIYRQLLESNVGRSVNGWNEFISAFQQGEVASVISGGWIISSIKARPEQKGLWRIAPIPVVTENDNAVAASNVGGSGWYVLKNSAHSEAAAQFAVSMFGENDALLDQLINRIGIVPAVKEPSVLTNYDTPDPFFGGQQVTRLLTGLETRIPVVNYGSKTYEIEDILETEFQNVLVDDDLETCLHRVQEKAEAVARE</sequence>
<dbReference type="InterPro" id="IPR050490">
    <property type="entry name" value="Bact_solute-bd_prot1"/>
</dbReference>
<accession>A0A6L5YHY7</accession>